<dbReference type="SMART" id="SM00336">
    <property type="entry name" value="BBOX"/>
    <property type="match status" value="2"/>
</dbReference>
<dbReference type="Gene3D" id="2.120.10.30">
    <property type="entry name" value="TolB, C-terminal domain"/>
    <property type="match status" value="1"/>
</dbReference>
<dbReference type="GO" id="GO:0008270">
    <property type="term" value="F:zinc ion binding"/>
    <property type="evidence" value="ECO:0007669"/>
    <property type="project" value="UniProtKB-KW"/>
</dbReference>
<evidence type="ECO:0000313" key="4">
    <source>
        <dbReference type="Proteomes" id="UP000828390"/>
    </source>
</evidence>
<accession>A0A9D4L2B7</accession>
<comment type="caution">
    <text evidence="3">The sequence shown here is derived from an EMBL/GenBank/DDBJ whole genome shotgun (WGS) entry which is preliminary data.</text>
</comment>
<name>A0A9D4L2B7_DREPO</name>
<dbReference type="SUPFAM" id="SSF57845">
    <property type="entry name" value="B-box zinc-binding domain"/>
    <property type="match status" value="1"/>
</dbReference>
<keyword evidence="4" id="KW-1185">Reference proteome</keyword>
<proteinExistence type="predicted"/>
<dbReference type="CDD" id="cd19756">
    <property type="entry name" value="Bbox2"/>
    <property type="match status" value="1"/>
</dbReference>
<evidence type="ECO:0000313" key="3">
    <source>
        <dbReference type="EMBL" id="KAH3850311.1"/>
    </source>
</evidence>
<organism evidence="3 4">
    <name type="scientific">Dreissena polymorpha</name>
    <name type="common">Zebra mussel</name>
    <name type="synonym">Mytilus polymorpha</name>
    <dbReference type="NCBI Taxonomy" id="45954"/>
    <lineage>
        <taxon>Eukaryota</taxon>
        <taxon>Metazoa</taxon>
        <taxon>Spiralia</taxon>
        <taxon>Lophotrochozoa</taxon>
        <taxon>Mollusca</taxon>
        <taxon>Bivalvia</taxon>
        <taxon>Autobranchia</taxon>
        <taxon>Heteroconchia</taxon>
        <taxon>Euheterodonta</taxon>
        <taxon>Imparidentia</taxon>
        <taxon>Neoheterodontei</taxon>
        <taxon>Myida</taxon>
        <taxon>Dreissenoidea</taxon>
        <taxon>Dreissenidae</taxon>
        <taxon>Dreissena</taxon>
    </lineage>
</organism>
<dbReference type="CDD" id="cd19757">
    <property type="entry name" value="Bbox1"/>
    <property type="match status" value="1"/>
</dbReference>
<reference evidence="3" key="2">
    <citation type="submission" date="2020-11" db="EMBL/GenBank/DDBJ databases">
        <authorList>
            <person name="McCartney M.A."/>
            <person name="Auch B."/>
            <person name="Kono T."/>
            <person name="Mallez S."/>
            <person name="Becker A."/>
            <person name="Gohl D.M."/>
            <person name="Silverstein K.A.T."/>
            <person name="Koren S."/>
            <person name="Bechman K.B."/>
            <person name="Herman A."/>
            <person name="Abrahante J.E."/>
            <person name="Garbe J."/>
        </authorList>
    </citation>
    <scope>NUCLEOTIDE SEQUENCE</scope>
    <source>
        <strain evidence="3">Duluth1</strain>
        <tissue evidence="3">Whole animal</tissue>
    </source>
</reference>
<evidence type="ECO:0000256" key="1">
    <source>
        <dbReference type="PROSITE-ProRule" id="PRU00024"/>
    </source>
</evidence>
<keyword evidence="1" id="KW-0862">Zinc</keyword>
<keyword evidence="1" id="KW-0479">Metal-binding</keyword>
<evidence type="ECO:0000259" key="2">
    <source>
        <dbReference type="PROSITE" id="PS50119"/>
    </source>
</evidence>
<dbReference type="PANTHER" id="PTHR25462">
    <property type="entry name" value="BONUS, ISOFORM C-RELATED"/>
    <property type="match status" value="1"/>
</dbReference>
<sequence>MAENKLTLKENNESLDFIKDRNAEDQTNQNGGQLNLHPADEFTDNEGRQLLCQSCEEYGYKYQAEGFCVTCSEFLCRRCFEIHTLPRPMRGHVLEDKDQMPKDYTRKRKVNVELEMCPFHKNEIFISFCKKHDQLCCQMCVDIAHGICDLITIDAACADQNQKARDFVTSIVELHRKYVNLKFLAEEHISEIQWYYDKAILSLKKTIDVMHTRDIQSMTNIVRVCEKAVKQLNGYVSEVDTFKKNAEHSREFIAMKLLGNQMQIIKNNLNHLEEKNHYTRYSFYGTNNALNIGSLVIVSGLKEQIKTSNYYSGVKRIDCLVVLSDLRLIAMIKTQTNNNLTLINVSFKSKLHSEPFPLSGNAIVERMKDYVFVKNGEQIHTCKASEISESKKTYRKTDFRLDILVTNGATLLALCCDPLQIIELDEVHPSVKVSKKTLLTVDGASANLFRHQASVAFTTTEILYATDSETNSVFKIAKEGESHCLVRSDRLASPTGIALYREDTMLVCCTSAKCIVRVTTDGKILSFIETCDFEPGAVAFDEAQSLLYVSGKGRYINVYHA</sequence>
<dbReference type="Gene3D" id="4.10.830.40">
    <property type="match status" value="1"/>
</dbReference>
<dbReference type="SUPFAM" id="SSF101898">
    <property type="entry name" value="NHL repeat"/>
    <property type="match status" value="1"/>
</dbReference>
<dbReference type="Gene3D" id="3.30.160.60">
    <property type="entry name" value="Classic Zinc Finger"/>
    <property type="match status" value="1"/>
</dbReference>
<dbReference type="EMBL" id="JAIWYP010000003">
    <property type="protein sequence ID" value="KAH3850311.1"/>
    <property type="molecule type" value="Genomic_DNA"/>
</dbReference>
<dbReference type="PANTHER" id="PTHR25462:SF296">
    <property type="entry name" value="MEIOTIC P26, ISOFORM F"/>
    <property type="match status" value="1"/>
</dbReference>
<gene>
    <name evidence="3" type="ORF">DPMN_092720</name>
</gene>
<dbReference type="InterPro" id="IPR047153">
    <property type="entry name" value="TRIM45/56/19-like"/>
</dbReference>
<dbReference type="Proteomes" id="UP000828390">
    <property type="component" value="Unassembled WGS sequence"/>
</dbReference>
<dbReference type="PROSITE" id="PS50119">
    <property type="entry name" value="ZF_BBOX"/>
    <property type="match status" value="1"/>
</dbReference>
<dbReference type="InterPro" id="IPR000315">
    <property type="entry name" value="Znf_B-box"/>
</dbReference>
<dbReference type="AlphaFoldDB" id="A0A9D4L2B7"/>
<feature type="domain" description="B box-type" evidence="2">
    <location>
        <begin position="47"/>
        <end position="92"/>
    </location>
</feature>
<keyword evidence="1" id="KW-0863">Zinc-finger</keyword>
<dbReference type="InterPro" id="IPR011042">
    <property type="entry name" value="6-blade_b-propeller_TolB-like"/>
</dbReference>
<protein>
    <recommendedName>
        <fullName evidence="2">B box-type domain-containing protein</fullName>
    </recommendedName>
</protein>
<reference evidence="3" key="1">
    <citation type="journal article" date="2019" name="bioRxiv">
        <title>The Genome of the Zebra Mussel, Dreissena polymorpha: A Resource for Invasive Species Research.</title>
        <authorList>
            <person name="McCartney M.A."/>
            <person name="Auch B."/>
            <person name="Kono T."/>
            <person name="Mallez S."/>
            <person name="Zhang Y."/>
            <person name="Obille A."/>
            <person name="Becker A."/>
            <person name="Abrahante J.E."/>
            <person name="Garbe J."/>
            <person name="Badalamenti J.P."/>
            <person name="Herman A."/>
            <person name="Mangelson H."/>
            <person name="Liachko I."/>
            <person name="Sullivan S."/>
            <person name="Sone E.D."/>
            <person name="Koren S."/>
            <person name="Silverstein K.A.T."/>
            <person name="Beckman K.B."/>
            <person name="Gohl D.M."/>
        </authorList>
    </citation>
    <scope>NUCLEOTIDE SEQUENCE</scope>
    <source>
        <strain evidence="3">Duluth1</strain>
        <tissue evidence="3">Whole animal</tissue>
    </source>
</reference>